<dbReference type="AlphaFoldDB" id="A0A1Q2ZZK8"/>
<dbReference type="EMBL" id="BDGX01000014">
    <property type="protein sequence ID" value="GAV48896.1"/>
    <property type="molecule type" value="Genomic_DNA"/>
</dbReference>
<keyword evidence="1" id="KW-0472">Membrane</keyword>
<proteinExistence type="predicted"/>
<comment type="caution">
    <text evidence="2">The sequence shown here is derived from an EMBL/GenBank/DDBJ whole genome shotgun (WGS) entry which is preliminary data.</text>
</comment>
<evidence type="ECO:0008006" key="4">
    <source>
        <dbReference type="Google" id="ProtNLM"/>
    </source>
</evidence>
<keyword evidence="1" id="KW-1133">Transmembrane helix</keyword>
<reference evidence="2 3" key="1">
    <citation type="submission" date="2016-08" db="EMBL/GenBank/DDBJ databases">
        <title>Draft genome sequence of allopolyploid Zygosaccharomyces rouxii.</title>
        <authorList>
            <person name="Watanabe J."/>
            <person name="Uehara K."/>
            <person name="Mogi Y."/>
            <person name="Tsukioka Y."/>
        </authorList>
    </citation>
    <scope>NUCLEOTIDE SEQUENCE [LARGE SCALE GENOMIC DNA]</scope>
    <source>
        <strain evidence="2 3">NBRC 110957</strain>
    </source>
</reference>
<gene>
    <name evidence="2" type="ORF">ZYGR_0N03010</name>
</gene>
<accession>A0A1Q2ZZK8</accession>
<evidence type="ECO:0000313" key="3">
    <source>
        <dbReference type="Proteomes" id="UP000187013"/>
    </source>
</evidence>
<organism evidence="2 3">
    <name type="scientific">Zygosaccharomyces rouxii</name>
    <dbReference type="NCBI Taxonomy" id="4956"/>
    <lineage>
        <taxon>Eukaryota</taxon>
        <taxon>Fungi</taxon>
        <taxon>Dikarya</taxon>
        <taxon>Ascomycota</taxon>
        <taxon>Saccharomycotina</taxon>
        <taxon>Saccharomycetes</taxon>
        <taxon>Saccharomycetales</taxon>
        <taxon>Saccharomycetaceae</taxon>
        <taxon>Zygosaccharomyces</taxon>
    </lineage>
</organism>
<evidence type="ECO:0000313" key="2">
    <source>
        <dbReference type="EMBL" id="GAV48896.1"/>
    </source>
</evidence>
<dbReference type="OrthoDB" id="3979149at2759"/>
<sequence length="141" mass="16306">MRGQVPKILNLFKTLFIALAIMAAVEWFKYGTMINYEWFHCSPEQESIGGPDSSVLKLWARGGPSCDKRGEYKTILKRISRDFEPNDEHLSFCIIENEKLPHVHYPVHEDKGEPGYSAYVGYNRDSELVQKMCGEHTIYNF</sequence>
<dbReference type="eggNOG" id="ENOG502S1YW">
    <property type="taxonomic scope" value="Eukaryota"/>
</dbReference>
<evidence type="ECO:0000256" key="1">
    <source>
        <dbReference type="SAM" id="Phobius"/>
    </source>
</evidence>
<name>A0A1Q2ZZK8_ZYGRO</name>
<dbReference type="Proteomes" id="UP000187013">
    <property type="component" value="Unassembled WGS sequence"/>
</dbReference>
<protein>
    <recommendedName>
        <fullName evidence="4">Ceramide synthase subunit LIP1</fullName>
    </recommendedName>
</protein>
<feature type="transmembrane region" description="Helical" evidence="1">
    <location>
        <begin position="12"/>
        <end position="30"/>
    </location>
</feature>
<keyword evidence="1" id="KW-0812">Transmembrane</keyword>